<dbReference type="Proteomes" id="UP000000466">
    <property type="component" value="Chromosome"/>
</dbReference>
<feature type="signal peptide" evidence="1">
    <location>
        <begin position="1"/>
        <end position="17"/>
    </location>
</feature>
<protein>
    <submittedName>
        <fullName evidence="2">Lipoprotein</fullName>
    </submittedName>
</protein>
<proteinExistence type="predicted"/>
<evidence type="ECO:0000313" key="2">
    <source>
        <dbReference type="EMBL" id="AFU98518.1"/>
    </source>
</evidence>
<reference evidence="2 3" key="1">
    <citation type="journal article" date="2013" name="Genome Announc.">
        <title>Complete genome sequence of Simiduia agarivorans SA1(T), a marine bacterium able to degrade a variety of polysaccharides.</title>
        <authorList>
            <person name="Lin S.Y."/>
            <person name="Shieh W.Y."/>
            <person name="Chen J.S."/>
            <person name="Tang S.L."/>
        </authorList>
    </citation>
    <scope>NUCLEOTIDE SEQUENCE [LARGE SCALE GENOMIC DNA]</scope>
    <source>
        <strain evidence="3">DSM 21679 / JCM 13881 / BCRC 17597 / SA1</strain>
    </source>
</reference>
<gene>
    <name evidence="2" type="ordered locus">M5M_06615</name>
</gene>
<organism evidence="2 3">
    <name type="scientific">Simiduia agarivorans (strain DSM 21679 / JCM 13881 / BCRC 17597 / SA1)</name>
    <dbReference type="NCBI Taxonomy" id="1117647"/>
    <lineage>
        <taxon>Bacteria</taxon>
        <taxon>Pseudomonadati</taxon>
        <taxon>Pseudomonadota</taxon>
        <taxon>Gammaproteobacteria</taxon>
        <taxon>Cellvibrionales</taxon>
        <taxon>Cellvibrionaceae</taxon>
        <taxon>Simiduia</taxon>
    </lineage>
</organism>
<keyword evidence="2" id="KW-0449">Lipoprotein</keyword>
<dbReference type="eggNOG" id="ENOG50334WS">
    <property type="taxonomic scope" value="Bacteria"/>
</dbReference>
<feature type="chain" id="PRO_5003879866" evidence="1">
    <location>
        <begin position="18"/>
        <end position="91"/>
    </location>
</feature>
<accession>K4KKF1</accession>
<dbReference type="HOGENOM" id="CLU_162019_0_0_6"/>
<sequence length="91" mass="9714">MKYTLILLALAALASCAGKTAYRDACSGQLSTAWAELDVAKAEGFAGTVSYSKALGLLGMAKSMQTVENFDNCVKHAKDARYYIAQSRKGQ</sequence>
<dbReference type="AlphaFoldDB" id="K4KKF1"/>
<evidence type="ECO:0000313" key="3">
    <source>
        <dbReference type="Proteomes" id="UP000000466"/>
    </source>
</evidence>
<evidence type="ECO:0000256" key="1">
    <source>
        <dbReference type="SAM" id="SignalP"/>
    </source>
</evidence>
<dbReference type="OrthoDB" id="5616115at2"/>
<dbReference type="EMBL" id="CP003746">
    <property type="protein sequence ID" value="AFU98518.1"/>
    <property type="molecule type" value="Genomic_DNA"/>
</dbReference>
<keyword evidence="1" id="KW-0732">Signal</keyword>
<keyword evidence="3" id="KW-1185">Reference proteome</keyword>
<dbReference type="RefSeq" id="WP_015046691.1">
    <property type="nucleotide sequence ID" value="NC_018868.3"/>
</dbReference>
<name>K4KKF1_SIMAS</name>
<dbReference type="PROSITE" id="PS51257">
    <property type="entry name" value="PROKAR_LIPOPROTEIN"/>
    <property type="match status" value="1"/>
</dbReference>
<dbReference type="KEGG" id="saga:M5M_06615"/>